<reference evidence="4" key="1">
    <citation type="journal article" date="2019" name="Int. J. Syst. Evol. Microbiol.">
        <title>The Global Catalogue of Microorganisms (GCM) 10K type strain sequencing project: providing services to taxonomists for standard genome sequencing and annotation.</title>
        <authorList>
            <consortium name="The Broad Institute Genomics Platform"/>
            <consortium name="The Broad Institute Genome Sequencing Center for Infectious Disease"/>
            <person name="Wu L."/>
            <person name="Ma J."/>
        </authorList>
    </citation>
    <scope>NUCLEOTIDE SEQUENCE [LARGE SCALE GENOMIC DNA]</scope>
    <source>
        <strain evidence="4">JCM 12165</strain>
    </source>
</reference>
<dbReference type="EMBL" id="JBHSGK010000003">
    <property type="protein sequence ID" value="MFC4735392.1"/>
    <property type="molecule type" value="Genomic_DNA"/>
</dbReference>
<dbReference type="PANTHER" id="PTHR42776:SF27">
    <property type="entry name" value="DIPEPTIDYL PEPTIDASE FAMILY MEMBER 6"/>
    <property type="match status" value="1"/>
</dbReference>
<dbReference type="RefSeq" id="WP_377908016.1">
    <property type="nucleotide sequence ID" value="NZ_JBHSGK010000003.1"/>
</dbReference>
<dbReference type="Gene3D" id="3.40.50.1820">
    <property type="entry name" value="alpha/beta hydrolase"/>
    <property type="match status" value="1"/>
</dbReference>
<keyword evidence="1" id="KW-0378">Hydrolase</keyword>
<dbReference type="InterPro" id="IPR001375">
    <property type="entry name" value="Peptidase_S9_cat"/>
</dbReference>
<feature type="domain" description="Peptidase S9 prolyl oligopeptidase catalytic" evidence="2">
    <location>
        <begin position="386"/>
        <end position="591"/>
    </location>
</feature>
<gene>
    <name evidence="3" type="ORF">ACFO4L_02230</name>
</gene>
<organism evidence="3 4">
    <name type="scientific">Bacillus daqingensis</name>
    <dbReference type="NCBI Taxonomy" id="872396"/>
    <lineage>
        <taxon>Bacteria</taxon>
        <taxon>Bacillati</taxon>
        <taxon>Bacillota</taxon>
        <taxon>Bacilli</taxon>
        <taxon>Bacillales</taxon>
        <taxon>Bacillaceae</taxon>
        <taxon>Bacillus</taxon>
    </lineage>
</organism>
<protein>
    <submittedName>
        <fullName evidence="3">Prolyl oligopeptidase family serine peptidase</fullName>
    </submittedName>
</protein>
<dbReference type="SUPFAM" id="SSF82171">
    <property type="entry name" value="DPP6 N-terminal domain-like"/>
    <property type="match status" value="1"/>
</dbReference>
<dbReference type="SUPFAM" id="SSF53474">
    <property type="entry name" value="alpha/beta-Hydrolases"/>
    <property type="match status" value="1"/>
</dbReference>
<dbReference type="Proteomes" id="UP001595896">
    <property type="component" value="Unassembled WGS sequence"/>
</dbReference>
<dbReference type="PANTHER" id="PTHR42776">
    <property type="entry name" value="SERINE PEPTIDASE S9 FAMILY MEMBER"/>
    <property type="match status" value="1"/>
</dbReference>
<dbReference type="Pfam" id="PF00326">
    <property type="entry name" value="Peptidase_S9"/>
    <property type="match status" value="1"/>
</dbReference>
<dbReference type="Gene3D" id="2.120.10.30">
    <property type="entry name" value="TolB, C-terminal domain"/>
    <property type="match status" value="1"/>
</dbReference>
<evidence type="ECO:0000259" key="2">
    <source>
        <dbReference type="Pfam" id="PF00326"/>
    </source>
</evidence>
<evidence type="ECO:0000313" key="4">
    <source>
        <dbReference type="Proteomes" id="UP001595896"/>
    </source>
</evidence>
<name>A0ABV9NQA8_9BACI</name>
<dbReference type="InterPro" id="IPR011042">
    <property type="entry name" value="6-blade_b-propeller_TolB-like"/>
</dbReference>
<comment type="caution">
    <text evidence="3">The sequence shown here is derived from an EMBL/GenBank/DDBJ whole genome shotgun (WGS) entry which is preliminary data.</text>
</comment>
<sequence length="593" mass="67394">MKFRPARVEQFFRTYVIQHFSISPDEKRMLFSTNLNGKMNVWAMDLPDGFPYLFAQTSQSAQFLKEDKRGSCVIAAFDKDGDENYQLHALPPAGGLPEQLFEARPGEKHFFHDLREDGSLYFSSSRGNPSFLTGWRYDLESHSLEQLFEGKRGAAFFKAVSPDGTLAVVSEMRANTHVPAYAVYEGEWQALSRTPDEPHVTGDAVFTDDHTLFMVTNEEAEFSFLTKVDLRDGSQQPVLSLPNESITSLKRHEESGDLIFTTEKGVADKLYRWRSGAADPEELQAPFSIIQQFSMTASGDIYVLGMEADTPLNIFRYRGDSWTMLTKNLVPGVPSEELIQPSTVSYTSFDGTDIEALLFRPKPEKDNGHMIFWPHGGPQAAERRQYRAMFQSFLHEGYAVFAPNFRGSTGYGSSFVKLVEQDWGEGPRLDCTAGIEWLFKEGYCSPDRLFLIGGSYGGYMALLLHGRHSDYFRAVVDIFGVSNLFTFIKSVPDHWKPIMDRWLGDPVKDKKRLEKDSPITYLHGMKKPMLVIQGANDPRVVKEESDQIVEALKRQGTEVDYLVLDDEGHGFSKKENEIRVYRRMLDFLAEHQQ</sequence>
<evidence type="ECO:0000313" key="3">
    <source>
        <dbReference type="EMBL" id="MFC4735392.1"/>
    </source>
</evidence>
<keyword evidence="4" id="KW-1185">Reference proteome</keyword>
<proteinExistence type="predicted"/>
<accession>A0ABV9NQA8</accession>
<evidence type="ECO:0000256" key="1">
    <source>
        <dbReference type="ARBA" id="ARBA00022801"/>
    </source>
</evidence>
<dbReference type="InterPro" id="IPR029058">
    <property type="entry name" value="AB_hydrolase_fold"/>
</dbReference>